<dbReference type="GO" id="GO:0016740">
    <property type="term" value="F:transferase activity"/>
    <property type="evidence" value="ECO:0007669"/>
    <property type="project" value="UniProtKB-KW"/>
</dbReference>
<name>A0A1Y1RXJ3_9SPIO</name>
<evidence type="ECO:0000256" key="1">
    <source>
        <dbReference type="ARBA" id="ARBA00022679"/>
    </source>
</evidence>
<dbReference type="Gene3D" id="3.40.50.150">
    <property type="entry name" value="Vaccinia Virus protein VP39"/>
    <property type="match status" value="1"/>
</dbReference>
<feature type="compositionally biased region" description="Basic and acidic residues" evidence="2">
    <location>
        <begin position="1"/>
        <end position="21"/>
    </location>
</feature>
<feature type="region of interest" description="Disordered" evidence="2">
    <location>
        <begin position="1"/>
        <end position="51"/>
    </location>
</feature>
<gene>
    <name evidence="4" type="ORF">B4O97_11465</name>
</gene>
<evidence type="ECO:0000256" key="2">
    <source>
        <dbReference type="SAM" id="MobiDB-lite"/>
    </source>
</evidence>
<evidence type="ECO:0000313" key="5">
    <source>
        <dbReference type="Proteomes" id="UP000192343"/>
    </source>
</evidence>
<keyword evidence="1" id="KW-0808">Transferase</keyword>
<proteinExistence type="predicted"/>
<evidence type="ECO:0000313" key="4">
    <source>
        <dbReference type="EMBL" id="ORC34961.1"/>
    </source>
</evidence>
<dbReference type="CDD" id="cd02440">
    <property type="entry name" value="AdoMet_MTases"/>
    <property type="match status" value="1"/>
</dbReference>
<dbReference type="Proteomes" id="UP000192343">
    <property type="component" value="Unassembled WGS sequence"/>
</dbReference>
<feature type="domain" description="Methyltransferase" evidence="3">
    <location>
        <begin position="69"/>
        <end position="160"/>
    </location>
</feature>
<evidence type="ECO:0000259" key="3">
    <source>
        <dbReference type="Pfam" id="PF13649"/>
    </source>
</evidence>
<dbReference type="EMBL" id="MWQY01000011">
    <property type="protein sequence ID" value="ORC34961.1"/>
    <property type="molecule type" value="Genomic_DNA"/>
</dbReference>
<sequence>MEVYLHRARSEPAGGRDEGGFEKSSGLKGGAVSRERWNERHRERSSKSPLPPNVHLEKLVAHLEAGTALDLAAGDGRNALFLSRKGWKVTAVDFSEVGIEWGRAFAEDEGLSVDWLIRDLNEYVPPCKSFDLVCLFYLHVPGDQLAGVLKKAAAAVKPGGSLLIVGHDRTNITQGAGGPQIPDILYTPEEISALLPGMSVGYANRESCPADHGGLPPGTVQIDCVVRATCPL</sequence>
<keyword evidence="5" id="KW-1185">Reference proteome</keyword>
<reference evidence="4 5" key="1">
    <citation type="submission" date="2017-03" db="EMBL/GenBank/DDBJ databases">
        <title>Draft Genome sequence of Marispirochaeta sp. strain JC444.</title>
        <authorList>
            <person name="Shivani Y."/>
            <person name="Subhash Y."/>
            <person name="Sasikala C."/>
            <person name="Ramana C."/>
        </authorList>
    </citation>
    <scope>NUCLEOTIDE SEQUENCE [LARGE SCALE GENOMIC DNA]</scope>
    <source>
        <strain evidence="4 5">JC444</strain>
    </source>
</reference>
<organism evidence="4 5">
    <name type="scientific">Marispirochaeta aestuarii</name>
    <dbReference type="NCBI Taxonomy" id="1963862"/>
    <lineage>
        <taxon>Bacteria</taxon>
        <taxon>Pseudomonadati</taxon>
        <taxon>Spirochaetota</taxon>
        <taxon>Spirochaetia</taxon>
        <taxon>Spirochaetales</taxon>
        <taxon>Spirochaetaceae</taxon>
        <taxon>Marispirochaeta</taxon>
    </lineage>
</organism>
<dbReference type="Pfam" id="PF13649">
    <property type="entry name" value="Methyltransf_25"/>
    <property type="match status" value="1"/>
</dbReference>
<dbReference type="AlphaFoldDB" id="A0A1Y1RXJ3"/>
<protein>
    <recommendedName>
        <fullName evidence="3">Methyltransferase domain-containing protein</fullName>
    </recommendedName>
</protein>
<dbReference type="PANTHER" id="PTHR43861">
    <property type="entry name" value="TRANS-ACONITATE 2-METHYLTRANSFERASE-RELATED"/>
    <property type="match status" value="1"/>
</dbReference>
<comment type="caution">
    <text evidence="4">The sequence shown here is derived from an EMBL/GenBank/DDBJ whole genome shotgun (WGS) entry which is preliminary data.</text>
</comment>
<accession>A0A1Y1RXJ3</accession>
<dbReference type="STRING" id="1963862.B4O97_11465"/>
<dbReference type="PANTHER" id="PTHR43861:SF3">
    <property type="entry name" value="PUTATIVE (AFU_ORTHOLOGUE AFUA_2G14390)-RELATED"/>
    <property type="match status" value="1"/>
</dbReference>
<dbReference type="SUPFAM" id="SSF53335">
    <property type="entry name" value="S-adenosyl-L-methionine-dependent methyltransferases"/>
    <property type="match status" value="1"/>
</dbReference>
<dbReference type="InterPro" id="IPR041698">
    <property type="entry name" value="Methyltransf_25"/>
</dbReference>
<feature type="compositionally biased region" description="Basic and acidic residues" evidence="2">
    <location>
        <begin position="33"/>
        <end position="46"/>
    </location>
</feature>
<dbReference type="InterPro" id="IPR029063">
    <property type="entry name" value="SAM-dependent_MTases_sf"/>
</dbReference>